<gene>
    <name evidence="1" type="ORF">PGLA2088_LOCUS8428</name>
</gene>
<protein>
    <submittedName>
        <fullName evidence="1">Uncharacterized protein</fullName>
    </submittedName>
</protein>
<reference evidence="1" key="1">
    <citation type="submission" date="2021-02" db="EMBL/GenBank/DDBJ databases">
        <authorList>
            <person name="Dougan E. K."/>
            <person name="Rhodes N."/>
            <person name="Thang M."/>
            <person name="Chan C."/>
        </authorList>
    </citation>
    <scope>NUCLEOTIDE SEQUENCE</scope>
</reference>
<comment type="caution">
    <text evidence="1">The sequence shown here is derived from an EMBL/GenBank/DDBJ whole genome shotgun (WGS) entry which is preliminary data.</text>
</comment>
<evidence type="ECO:0000313" key="2">
    <source>
        <dbReference type="Proteomes" id="UP000626109"/>
    </source>
</evidence>
<proteinExistence type="predicted"/>
<name>A0A813IK60_POLGL</name>
<accession>A0A813IK60</accession>
<evidence type="ECO:0000313" key="1">
    <source>
        <dbReference type="EMBL" id="CAE8650631.1"/>
    </source>
</evidence>
<dbReference type="AlphaFoldDB" id="A0A813IK60"/>
<feature type="non-terminal residue" evidence="1">
    <location>
        <position position="1"/>
    </location>
</feature>
<dbReference type="EMBL" id="CAJNNW010009052">
    <property type="protein sequence ID" value="CAE8650631.1"/>
    <property type="molecule type" value="Genomic_DNA"/>
</dbReference>
<organism evidence="1 2">
    <name type="scientific">Polarella glacialis</name>
    <name type="common">Dinoflagellate</name>
    <dbReference type="NCBI Taxonomy" id="89957"/>
    <lineage>
        <taxon>Eukaryota</taxon>
        <taxon>Sar</taxon>
        <taxon>Alveolata</taxon>
        <taxon>Dinophyceae</taxon>
        <taxon>Suessiales</taxon>
        <taxon>Suessiaceae</taxon>
        <taxon>Polarella</taxon>
    </lineage>
</organism>
<dbReference type="Proteomes" id="UP000626109">
    <property type="component" value="Unassembled WGS sequence"/>
</dbReference>
<sequence length="115" mass="12126">MLLVCVSMPVSSGRSQEWPQEGLGVQHLSGAVEAELRKLFAVQGGSGGVWGHSARAEAEAVAPDRGSSPTAADLRVRPGASLGMATEEDLDWEELGFGAKKLPWLDTSFFAGPFL</sequence>